<accession>A0A417YR60</accession>
<dbReference type="Proteomes" id="UP000284416">
    <property type="component" value="Unassembled WGS sequence"/>
</dbReference>
<evidence type="ECO:0000313" key="1">
    <source>
        <dbReference type="EMBL" id="RHW37335.1"/>
    </source>
</evidence>
<name>A0A417YR60_9BACI</name>
<dbReference type="EMBL" id="QWEG01000010">
    <property type="protein sequence ID" value="RHW37335.1"/>
    <property type="molecule type" value="Genomic_DNA"/>
</dbReference>
<dbReference type="OrthoDB" id="2931160at2"/>
<organism evidence="1 2">
    <name type="scientific">Neobacillus notoginsengisoli</name>
    <dbReference type="NCBI Taxonomy" id="1578198"/>
    <lineage>
        <taxon>Bacteria</taxon>
        <taxon>Bacillati</taxon>
        <taxon>Bacillota</taxon>
        <taxon>Bacilli</taxon>
        <taxon>Bacillales</taxon>
        <taxon>Bacillaceae</taxon>
        <taxon>Neobacillus</taxon>
    </lineage>
</organism>
<evidence type="ECO:0000313" key="2">
    <source>
        <dbReference type="Proteomes" id="UP000284416"/>
    </source>
</evidence>
<keyword evidence="2" id="KW-1185">Reference proteome</keyword>
<proteinExistence type="predicted"/>
<comment type="caution">
    <text evidence="1">The sequence shown here is derived from an EMBL/GenBank/DDBJ whole genome shotgun (WGS) entry which is preliminary data.</text>
</comment>
<gene>
    <name evidence="1" type="ORF">D1B31_16355</name>
</gene>
<dbReference type="RefSeq" id="WP_118922326.1">
    <property type="nucleotide sequence ID" value="NZ_QWEG01000010.1"/>
</dbReference>
<protein>
    <submittedName>
        <fullName evidence="1">Uncharacterized protein</fullName>
    </submittedName>
</protein>
<sequence length="67" mass="7601">MSKNKVVKPVSFNKTNEQDVKLMAFLKGKNFSGYVKELITVDMQRKESSLKIVERTKEGGVKIVLGR</sequence>
<reference evidence="1 2" key="1">
    <citation type="journal article" date="2017" name="Int. J. Syst. Evol. Microbiol.">
        <title>Bacillus notoginsengisoli sp. nov., a novel bacterium isolated from the rhizosphere of Panax notoginseng.</title>
        <authorList>
            <person name="Zhang M.Y."/>
            <person name="Cheng J."/>
            <person name="Cai Y."/>
            <person name="Zhang T.Y."/>
            <person name="Wu Y.Y."/>
            <person name="Manikprabhu D."/>
            <person name="Li W.J."/>
            <person name="Zhang Y.X."/>
        </authorList>
    </citation>
    <scope>NUCLEOTIDE SEQUENCE [LARGE SCALE GENOMIC DNA]</scope>
    <source>
        <strain evidence="1 2">JCM 30743</strain>
    </source>
</reference>
<dbReference type="AlphaFoldDB" id="A0A417YR60"/>